<feature type="compositionally biased region" description="Low complexity" evidence="1">
    <location>
        <begin position="30"/>
        <end position="41"/>
    </location>
</feature>
<organism evidence="2 3">
    <name type="scientific">Kwoniella heveanensis BCC8398</name>
    <dbReference type="NCBI Taxonomy" id="1296120"/>
    <lineage>
        <taxon>Eukaryota</taxon>
        <taxon>Fungi</taxon>
        <taxon>Dikarya</taxon>
        <taxon>Basidiomycota</taxon>
        <taxon>Agaricomycotina</taxon>
        <taxon>Tremellomycetes</taxon>
        <taxon>Tremellales</taxon>
        <taxon>Cryptococcaceae</taxon>
        <taxon>Kwoniella</taxon>
    </lineage>
</organism>
<dbReference type="EMBL" id="KI669509">
    <property type="protein sequence ID" value="OCF32360.1"/>
    <property type="molecule type" value="Genomic_DNA"/>
</dbReference>
<protein>
    <submittedName>
        <fullName evidence="2">Uncharacterized protein</fullName>
    </submittedName>
</protein>
<feature type="compositionally biased region" description="Gly residues" evidence="1">
    <location>
        <begin position="608"/>
        <end position="621"/>
    </location>
</feature>
<feature type="compositionally biased region" description="Basic residues" evidence="1">
    <location>
        <begin position="19"/>
        <end position="29"/>
    </location>
</feature>
<accession>A0A1B9GMS5</accession>
<keyword evidence="3" id="KW-1185">Reference proteome</keyword>
<dbReference type="Proteomes" id="UP000092666">
    <property type="component" value="Unassembled WGS sequence"/>
</dbReference>
<feature type="compositionally biased region" description="Acidic residues" evidence="1">
    <location>
        <begin position="298"/>
        <end position="314"/>
    </location>
</feature>
<feature type="region of interest" description="Disordered" evidence="1">
    <location>
        <begin position="504"/>
        <end position="681"/>
    </location>
</feature>
<feature type="region of interest" description="Disordered" evidence="1">
    <location>
        <begin position="356"/>
        <end position="410"/>
    </location>
</feature>
<name>A0A1B9GMS5_9TREE</name>
<gene>
    <name evidence="2" type="ORF">I316_06029</name>
</gene>
<feature type="compositionally biased region" description="Low complexity" evidence="1">
    <location>
        <begin position="581"/>
        <end position="595"/>
    </location>
</feature>
<evidence type="ECO:0000256" key="1">
    <source>
        <dbReference type="SAM" id="MobiDB-lite"/>
    </source>
</evidence>
<dbReference type="AlphaFoldDB" id="A0A1B9GMS5"/>
<evidence type="ECO:0000313" key="3">
    <source>
        <dbReference type="Proteomes" id="UP000092666"/>
    </source>
</evidence>
<feature type="compositionally biased region" description="Low complexity" evidence="1">
    <location>
        <begin position="333"/>
        <end position="343"/>
    </location>
</feature>
<reference evidence="2 3" key="1">
    <citation type="submission" date="2013-07" db="EMBL/GenBank/DDBJ databases">
        <title>The Genome Sequence of Cryptococcus heveanensis BCC8398.</title>
        <authorList>
            <consortium name="The Broad Institute Genome Sequencing Platform"/>
            <person name="Cuomo C."/>
            <person name="Litvintseva A."/>
            <person name="Chen Y."/>
            <person name="Heitman J."/>
            <person name="Sun S."/>
            <person name="Springer D."/>
            <person name="Dromer F."/>
            <person name="Young S.K."/>
            <person name="Zeng Q."/>
            <person name="Gargeya S."/>
            <person name="Fitzgerald M."/>
            <person name="Abouelleil A."/>
            <person name="Alvarado L."/>
            <person name="Berlin A.M."/>
            <person name="Chapman S.B."/>
            <person name="Dewar J."/>
            <person name="Goldberg J."/>
            <person name="Griggs A."/>
            <person name="Gujja S."/>
            <person name="Hansen M."/>
            <person name="Howarth C."/>
            <person name="Imamovic A."/>
            <person name="Larimer J."/>
            <person name="McCowan C."/>
            <person name="Murphy C."/>
            <person name="Pearson M."/>
            <person name="Priest M."/>
            <person name="Roberts A."/>
            <person name="Saif S."/>
            <person name="Shea T."/>
            <person name="Sykes S."/>
            <person name="Wortman J."/>
            <person name="Nusbaum C."/>
            <person name="Birren B."/>
        </authorList>
    </citation>
    <scope>NUCLEOTIDE SEQUENCE [LARGE SCALE GENOMIC DNA]</scope>
    <source>
        <strain evidence="2 3">BCC8398</strain>
    </source>
</reference>
<feature type="region of interest" description="Disordered" evidence="1">
    <location>
        <begin position="290"/>
        <end position="343"/>
    </location>
</feature>
<proteinExistence type="predicted"/>
<feature type="compositionally biased region" description="Pro residues" evidence="1">
    <location>
        <begin position="672"/>
        <end position="681"/>
    </location>
</feature>
<sequence length="681" mass="70928">MSTLTPTPYIPGAPASSKVKTKRSKKKASNRSVSDNASTNGAGTGAGSEVAVNPDVIPGAAVAQAQAQAQESVTAVPSSLTEDAIAIAGDGTGISSKEKGPVEEVIAKRMRQLSKKIQRFRGYQSQPHDKLNADQKSGIASLPQLEGVYRELEDLSKQVESVELEQAGKVREIKEQAKQEAESVATSRVAESQFALSTSLGLFLRLHALLHPARSGDHEHLTFARLDLPAILQDEVQATDVLRVGRMHEDLVAGGQRGADVLAGLLKGPTDEDEENDHVHHLLKLLGSADSYPADASAPEEEEVSEEGAPEIEEPISTAVSDHGLPNGHTAEEGPAPIAPAGASTGALNFLQEDELADEDSYEVKPHLEPHQTSGSQPPAENLDLASQPVAEPTTTQSNVPSPAATAPPNTIRQYDWAADEDLDEETEAAQIREAFAMAASGAATPAIPSTEGKVAEAVQHTEEGDVTAIVQENELANAHVIQGADGVAAPTAVDSVVPAPLPVKHANVGGEEQDIQKRQQGRQGRGRGRQQSGRPHNSGQSKLEGSAGVPKQGQGRGLPRVPSKTTPSVDDDGFQVVGRQASFSGGSGNNSQRGRGSGRARGDGVGRGRGGQSQGQGSGRGEAASRVGRRAPSGVNASVQAPEFPGQNFENAGARPPRHNRQPSQTQSKAPPAPAPVASA</sequence>
<dbReference type="STRING" id="1296120.A0A1B9GMS5"/>
<feature type="region of interest" description="Disordered" evidence="1">
    <location>
        <begin position="1"/>
        <end position="50"/>
    </location>
</feature>
<reference evidence="3" key="2">
    <citation type="submission" date="2013-12" db="EMBL/GenBank/DDBJ databases">
        <title>Evolution of pathogenesis and genome organization in the Tremellales.</title>
        <authorList>
            <person name="Cuomo C."/>
            <person name="Litvintseva A."/>
            <person name="Heitman J."/>
            <person name="Chen Y."/>
            <person name="Sun S."/>
            <person name="Springer D."/>
            <person name="Dromer F."/>
            <person name="Young S."/>
            <person name="Zeng Q."/>
            <person name="Chapman S."/>
            <person name="Gujja S."/>
            <person name="Saif S."/>
            <person name="Birren B."/>
        </authorList>
    </citation>
    <scope>NUCLEOTIDE SEQUENCE [LARGE SCALE GENOMIC DNA]</scope>
    <source>
        <strain evidence="3">BCC8398</strain>
    </source>
</reference>
<evidence type="ECO:0000313" key="2">
    <source>
        <dbReference type="EMBL" id="OCF32360.1"/>
    </source>
</evidence>
<dbReference type="OrthoDB" id="2409325at2759"/>